<proteinExistence type="predicted"/>
<dbReference type="Proteomes" id="UP001239215">
    <property type="component" value="Unassembled WGS sequence"/>
</dbReference>
<feature type="chain" id="PRO_5042497934" description="Secreted protein" evidence="1">
    <location>
        <begin position="30"/>
        <end position="333"/>
    </location>
</feature>
<accession>A0AAJ1U0H5</accession>
<dbReference type="AlphaFoldDB" id="A0AAJ1U0H5"/>
<organism evidence="2 3">
    <name type="scientific">Nocardioides zeae</name>
    <dbReference type="NCBI Taxonomy" id="1457234"/>
    <lineage>
        <taxon>Bacteria</taxon>
        <taxon>Bacillati</taxon>
        <taxon>Actinomycetota</taxon>
        <taxon>Actinomycetes</taxon>
        <taxon>Propionibacteriales</taxon>
        <taxon>Nocardioidaceae</taxon>
        <taxon>Nocardioides</taxon>
    </lineage>
</organism>
<dbReference type="RefSeq" id="WP_307201029.1">
    <property type="nucleotide sequence ID" value="NZ_JAUTAN010000001.1"/>
</dbReference>
<comment type="caution">
    <text evidence="2">The sequence shown here is derived from an EMBL/GenBank/DDBJ whole genome shotgun (WGS) entry which is preliminary data.</text>
</comment>
<keyword evidence="1" id="KW-0732">Signal</keyword>
<evidence type="ECO:0000313" key="3">
    <source>
        <dbReference type="Proteomes" id="UP001239215"/>
    </source>
</evidence>
<name>A0AAJ1U0H5_9ACTN</name>
<evidence type="ECO:0008006" key="4">
    <source>
        <dbReference type="Google" id="ProtNLM"/>
    </source>
</evidence>
<dbReference type="EMBL" id="JAUTAN010000001">
    <property type="protein sequence ID" value="MDQ1105104.1"/>
    <property type="molecule type" value="Genomic_DNA"/>
</dbReference>
<evidence type="ECO:0000256" key="1">
    <source>
        <dbReference type="SAM" id="SignalP"/>
    </source>
</evidence>
<evidence type="ECO:0000313" key="2">
    <source>
        <dbReference type="EMBL" id="MDQ1105104.1"/>
    </source>
</evidence>
<gene>
    <name evidence="2" type="ORF">QE405_002388</name>
</gene>
<feature type="signal peptide" evidence="1">
    <location>
        <begin position="1"/>
        <end position="29"/>
    </location>
</feature>
<sequence>MRFSLRSRRALVAAALAAPLLFLPVAGSAQEQGPYDGLPLITTGNDPATRNTYGWLGVAQVGRAYSPVSQQWGRVPVGLLATNIEFATTERTDENGDLIVDGDFDIHAYLQPTGGGGDQYGLSPEIVIRTVAFGSIPTEVRLQLRQRRDEADLPVGFYIRTRLTNNYTRQLQIYPPTGLEDLVDVAVVGLTVDDVAVPLEDSCATGPTARIELASEAVVIDQAAGEQFVQDRGFSGAEGGTLNGTLDIPAFAGCTTTDGDDLSAVLTSLVSGPDNPVTVKLGILGCYYAFDDQTYAPLPPQPDTAIADAGCAPDLRDGVEGVPSPLPLPSTPP</sequence>
<reference evidence="2" key="1">
    <citation type="submission" date="2023-07" db="EMBL/GenBank/DDBJ databases">
        <title>Functional and genomic diversity of the sorghum phyllosphere microbiome.</title>
        <authorList>
            <person name="Shade A."/>
        </authorList>
    </citation>
    <scope>NUCLEOTIDE SEQUENCE</scope>
    <source>
        <strain evidence="2">SORGH_AS_1067</strain>
    </source>
</reference>
<protein>
    <recommendedName>
        <fullName evidence="4">Secreted protein</fullName>
    </recommendedName>
</protein>